<evidence type="ECO:0000256" key="4">
    <source>
        <dbReference type="ARBA" id="ARBA00022741"/>
    </source>
</evidence>
<evidence type="ECO:0000256" key="3">
    <source>
        <dbReference type="ARBA" id="ARBA00022618"/>
    </source>
</evidence>
<name>A0A0W8FZF3_9ZZZZ</name>
<gene>
    <name evidence="14" type="ORF">ASZ90_003872</name>
</gene>
<keyword evidence="1" id="KW-0963">Cytoplasm</keyword>
<dbReference type="InterPro" id="IPR000713">
    <property type="entry name" value="Mur_ligase_N"/>
</dbReference>
<dbReference type="GO" id="GO:0008360">
    <property type="term" value="P:regulation of cell shape"/>
    <property type="evidence" value="ECO:0007669"/>
    <property type="project" value="UniProtKB-KW"/>
</dbReference>
<evidence type="ECO:0000259" key="13">
    <source>
        <dbReference type="Pfam" id="PF08245"/>
    </source>
</evidence>
<accession>A0A0W8FZF3</accession>
<keyword evidence="8" id="KW-0131">Cell cycle</keyword>
<dbReference type="Gene3D" id="3.90.190.20">
    <property type="entry name" value="Mur ligase, C-terminal domain"/>
    <property type="match status" value="1"/>
</dbReference>
<dbReference type="InterPro" id="IPR005863">
    <property type="entry name" value="UDP-N-AcMur_synth"/>
</dbReference>
<dbReference type="PANTHER" id="PTHR43024">
    <property type="entry name" value="UDP-N-ACETYLMURAMOYL-TRIPEPTIDE--D-ALANYL-D-ALANINE LIGASE"/>
    <property type="match status" value="1"/>
</dbReference>
<dbReference type="GO" id="GO:0051301">
    <property type="term" value="P:cell division"/>
    <property type="evidence" value="ECO:0007669"/>
    <property type="project" value="UniProtKB-KW"/>
</dbReference>
<dbReference type="SUPFAM" id="SSF63418">
    <property type="entry name" value="MurE/MurF N-terminal domain"/>
    <property type="match status" value="1"/>
</dbReference>
<proteinExistence type="inferred from homology"/>
<keyword evidence="6" id="KW-0133">Cell shape</keyword>
<evidence type="ECO:0000256" key="9">
    <source>
        <dbReference type="ARBA" id="ARBA00023316"/>
    </source>
</evidence>
<dbReference type="NCBIfam" id="TIGR01143">
    <property type="entry name" value="murF"/>
    <property type="match status" value="1"/>
</dbReference>
<evidence type="ECO:0000259" key="11">
    <source>
        <dbReference type="Pfam" id="PF01225"/>
    </source>
</evidence>
<evidence type="ECO:0000256" key="6">
    <source>
        <dbReference type="ARBA" id="ARBA00022960"/>
    </source>
</evidence>
<evidence type="ECO:0000256" key="10">
    <source>
        <dbReference type="ARBA" id="ARBA00031461"/>
    </source>
</evidence>
<organism evidence="14">
    <name type="scientific">hydrocarbon metagenome</name>
    <dbReference type="NCBI Taxonomy" id="938273"/>
    <lineage>
        <taxon>unclassified sequences</taxon>
        <taxon>metagenomes</taxon>
        <taxon>ecological metagenomes</taxon>
    </lineage>
</organism>
<dbReference type="SUPFAM" id="SSF53244">
    <property type="entry name" value="MurD-like peptide ligases, peptide-binding domain"/>
    <property type="match status" value="1"/>
</dbReference>
<keyword evidence="4" id="KW-0547">Nucleotide-binding</keyword>
<keyword evidence="9" id="KW-0961">Cell wall biogenesis/degradation</keyword>
<keyword evidence="3" id="KW-0132">Cell division</keyword>
<dbReference type="InterPro" id="IPR036565">
    <property type="entry name" value="Mur-like_cat_sf"/>
</dbReference>
<dbReference type="GO" id="GO:0005524">
    <property type="term" value="F:ATP binding"/>
    <property type="evidence" value="ECO:0007669"/>
    <property type="project" value="UniProtKB-KW"/>
</dbReference>
<dbReference type="GO" id="GO:0071555">
    <property type="term" value="P:cell wall organization"/>
    <property type="evidence" value="ECO:0007669"/>
    <property type="project" value="UniProtKB-KW"/>
</dbReference>
<dbReference type="GO" id="GO:0009252">
    <property type="term" value="P:peptidoglycan biosynthetic process"/>
    <property type="evidence" value="ECO:0007669"/>
    <property type="project" value="UniProtKB-KW"/>
</dbReference>
<dbReference type="HAMAP" id="MF_02019">
    <property type="entry name" value="MurF"/>
    <property type="match status" value="1"/>
</dbReference>
<feature type="domain" description="Mur ligase central" evidence="13">
    <location>
        <begin position="115"/>
        <end position="301"/>
    </location>
</feature>
<sequence length="462" mass="51300">MNSIKITLEDIFNLANSVIYNPDRFKPVKNISIDSRTIKKGSLFVAIKGDKTDGHNYVKDAVNKGASAVIISKKREKDFSKLKIPVITVNNTTKAYGQLANTWRKKLDAKVIGLTGSNGKTTTKEMLATLLSAKYTVTKSVANNNNHIGVPLTIISANEKTDVLILEEGTNHFGEIEYIAKISEPDIALITNIGDTHLEFLLDRDGVYKEKSALLNVANEVGGTILINNDDPYQRKNKRKFKNVTTYGFKGKVDLKGKIKSYSLLGYPEIEIFGKGKKINVMLPLMGEANVKNYLSAVAIAITLGLTKKEIVNATKKIQPVKGRLNPTLSESTMLIDDSYNSNPDSVKAAVDVISKVNKYKRKIMILGDMLELGKAKSKLHADLKESIIKGKIDEVYMQGKLMNNLYDALPSTKIATLHFTLRESLKRFVSLMDINDAVILVKGSRGMKMEEFVEIIKKRLK</sequence>
<dbReference type="Pfam" id="PF01225">
    <property type="entry name" value="Mur_ligase"/>
    <property type="match status" value="1"/>
</dbReference>
<dbReference type="InterPro" id="IPR051046">
    <property type="entry name" value="MurCDEF_CellWall_CoF430Synth"/>
</dbReference>
<dbReference type="InterPro" id="IPR013221">
    <property type="entry name" value="Mur_ligase_cen"/>
</dbReference>
<dbReference type="Gene3D" id="3.40.1390.10">
    <property type="entry name" value="MurE/MurF, N-terminal domain"/>
    <property type="match status" value="1"/>
</dbReference>
<evidence type="ECO:0000256" key="1">
    <source>
        <dbReference type="ARBA" id="ARBA00022490"/>
    </source>
</evidence>
<dbReference type="PANTHER" id="PTHR43024:SF1">
    <property type="entry name" value="UDP-N-ACETYLMURAMOYL-TRIPEPTIDE--D-ALANYL-D-ALANINE LIGASE"/>
    <property type="match status" value="1"/>
</dbReference>
<keyword evidence="7" id="KW-0573">Peptidoglycan synthesis</keyword>
<dbReference type="InterPro" id="IPR036615">
    <property type="entry name" value="Mur_ligase_C_dom_sf"/>
</dbReference>
<dbReference type="InterPro" id="IPR035911">
    <property type="entry name" value="MurE/MurF_N"/>
</dbReference>
<evidence type="ECO:0000256" key="5">
    <source>
        <dbReference type="ARBA" id="ARBA00022840"/>
    </source>
</evidence>
<feature type="domain" description="Mur ligase N-terminal catalytic" evidence="11">
    <location>
        <begin position="28"/>
        <end position="103"/>
    </location>
</feature>
<dbReference type="InterPro" id="IPR004101">
    <property type="entry name" value="Mur_ligase_C"/>
</dbReference>
<dbReference type="GO" id="GO:0047480">
    <property type="term" value="F:UDP-N-acetylmuramoyl-tripeptide-D-alanyl-D-alanine ligase activity"/>
    <property type="evidence" value="ECO:0007669"/>
    <property type="project" value="InterPro"/>
</dbReference>
<dbReference type="Pfam" id="PF08245">
    <property type="entry name" value="Mur_ligase_M"/>
    <property type="match status" value="1"/>
</dbReference>
<keyword evidence="5" id="KW-0067">ATP-binding</keyword>
<feature type="domain" description="Mur ligase C-terminal" evidence="12">
    <location>
        <begin position="324"/>
        <end position="446"/>
    </location>
</feature>
<comment type="caution">
    <text evidence="14">The sequence shown here is derived from an EMBL/GenBank/DDBJ whole genome shotgun (WGS) entry which is preliminary data.</text>
</comment>
<evidence type="ECO:0000313" key="14">
    <source>
        <dbReference type="EMBL" id="KUG26283.1"/>
    </source>
</evidence>
<dbReference type="AlphaFoldDB" id="A0A0W8FZF3"/>
<dbReference type="Pfam" id="PF02875">
    <property type="entry name" value="Mur_ligase_C"/>
    <property type="match status" value="1"/>
</dbReference>
<keyword evidence="2 14" id="KW-0436">Ligase</keyword>
<evidence type="ECO:0000256" key="7">
    <source>
        <dbReference type="ARBA" id="ARBA00022984"/>
    </source>
</evidence>
<evidence type="ECO:0000256" key="2">
    <source>
        <dbReference type="ARBA" id="ARBA00022598"/>
    </source>
</evidence>
<dbReference type="EMBL" id="LNQE01000492">
    <property type="protein sequence ID" value="KUG26283.1"/>
    <property type="molecule type" value="Genomic_DNA"/>
</dbReference>
<protein>
    <recommendedName>
        <fullName evidence="10">UDP-MurNAc-pentapeptide synthetase</fullName>
    </recommendedName>
</protein>
<dbReference type="Gene3D" id="3.40.1190.10">
    <property type="entry name" value="Mur-like, catalytic domain"/>
    <property type="match status" value="1"/>
</dbReference>
<evidence type="ECO:0000256" key="8">
    <source>
        <dbReference type="ARBA" id="ARBA00023306"/>
    </source>
</evidence>
<dbReference type="SUPFAM" id="SSF53623">
    <property type="entry name" value="MurD-like peptide ligases, catalytic domain"/>
    <property type="match status" value="1"/>
</dbReference>
<evidence type="ECO:0000259" key="12">
    <source>
        <dbReference type="Pfam" id="PF02875"/>
    </source>
</evidence>
<reference evidence="14" key="1">
    <citation type="journal article" date="2015" name="Proc. Natl. Acad. Sci. U.S.A.">
        <title>Networks of energetic and metabolic interactions define dynamics in microbial communities.</title>
        <authorList>
            <person name="Embree M."/>
            <person name="Liu J.K."/>
            <person name="Al-Bassam M.M."/>
            <person name="Zengler K."/>
        </authorList>
    </citation>
    <scope>NUCLEOTIDE SEQUENCE</scope>
</reference>